<evidence type="ECO:0000313" key="2">
    <source>
        <dbReference type="EMBL" id="KAJ5541678.1"/>
    </source>
</evidence>
<evidence type="ECO:0000313" key="3">
    <source>
        <dbReference type="Proteomes" id="UP001220324"/>
    </source>
</evidence>
<dbReference type="Proteomes" id="UP001220324">
    <property type="component" value="Unassembled WGS sequence"/>
</dbReference>
<sequence>MSGILHKAEDALHIHHQDKNKPTEHGEHAKQPDTHADKHAHGHHHHEKPHMSQEERDRADFEAARHYDHALKNSHGPGVGFEE</sequence>
<reference evidence="2 3" key="1">
    <citation type="journal article" date="2023" name="IMA Fungus">
        <title>Comparative genomic study of the Penicillium genus elucidates a diverse pangenome and 15 lateral gene transfer events.</title>
        <authorList>
            <person name="Petersen C."/>
            <person name="Sorensen T."/>
            <person name="Nielsen M.R."/>
            <person name="Sondergaard T.E."/>
            <person name="Sorensen J.L."/>
            <person name="Fitzpatrick D.A."/>
            <person name="Frisvad J.C."/>
            <person name="Nielsen K.L."/>
        </authorList>
    </citation>
    <scope>NUCLEOTIDE SEQUENCE [LARGE SCALE GENOMIC DNA]</scope>
    <source>
        <strain evidence="2 3">IBT 35679</strain>
    </source>
</reference>
<dbReference type="EMBL" id="JAQIZZ010000005">
    <property type="protein sequence ID" value="KAJ5541678.1"/>
    <property type="molecule type" value="Genomic_DNA"/>
</dbReference>
<feature type="compositionally biased region" description="Basic and acidic residues" evidence="1">
    <location>
        <begin position="1"/>
        <end position="39"/>
    </location>
</feature>
<protein>
    <submittedName>
        <fullName evidence="2">Uncharacterized protein</fullName>
    </submittedName>
</protein>
<feature type="region of interest" description="Disordered" evidence="1">
    <location>
        <begin position="1"/>
        <end position="83"/>
    </location>
</feature>
<organism evidence="2 3">
    <name type="scientific">Penicillium frequentans</name>
    <dbReference type="NCBI Taxonomy" id="3151616"/>
    <lineage>
        <taxon>Eukaryota</taxon>
        <taxon>Fungi</taxon>
        <taxon>Dikarya</taxon>
        <taxon>Ascomycota</taxon>
        <taxon>Pezizomycotina</taxon>
        <taxon>Eurotiomycetes</taxon>
        <taxon>Eurotiomycetidae</taxon>
        <taxon>Eurotiales</taxon>
        <taxon>Aspergillaceae</taxon>
        <taxon>Penicillium</taxon>
    </lineage>
</organism>
<name>A0AAD6CZ88_9EURO</name>
<comment type="caution">
    <text evidence="2">The sequence shown here is derived from an EMBL/GenBank/DDBJ whole genome shotgun (WGS) entry which is preliminary data.</text>
</comment>
<evidence type="ECO:0000256" key="1">
    <source>
        <dbReference type="SAM" id="MobiDB-lite"/>
    </source>
</evidence>
<proteinExistence type="predicted"/>
<keyword evidence="3" id="KW-1185">Reference proteome</keyword>
<gene>
    <name evidence="2" type="ORF">N7494_006754</name>
</gene>
<dbReference type="AlphaFoldDB" id="A0AAD6CZ88"/>
<feature type="compositionally biased region" description="Basic and acidic residues" evidence="1">
    <location>
        <begin position="49"/>
        <end position="71"/>
    </location>
</feature>
<accession>A0AAD6CZ88</accession>